<dbReference type="CDD" id="cd22823">
    <property type="entry name" value="Gal_Rha_Lectin"/>
    <property type="match status" value="1"/>
</dbReference>
<comment type="caution">
    <text evidence="2">The sequence shown here is derived from an EMBL/GenBank/DDBJ whole genome shotgun (WGS) entry which is preliminary data.</text>
</comment>
<evidence type="ECO:0000256" key="1">
    <source>
        <dbReference type="SAM" id="MobiDB-lite"/>
    </source>
</evidence>
<dbReference type="GeneID" id="40305985"/>
<dbReference type="OrthoDB" id="328191at2759"/>
<dbReference type="EMBL" id="NWUJ01000001">
    <property type="protein sequence ID" value="PFH38581.1"/>
    <property type="molecule type" value="Genomic_DNA"/>
</dbReference>
<gene>
    <name evidence="2" type="ORF">BESB_009230</name>
</gene>
<protein>
    <recommendedName>
        <fullName evidence="4">SUEL-type lectin domain-containing protein</fullName>
    </recommendedName>
</protein>
<sequence length="661" mass="71797">MGAVCSRLNKDASKEPAAPRLPSPATAADAKAATPGESQAQGEAAGQSTAPGAQPKPQGRPIPSAMDEFKPGSGAGVYLLEFPEPQTSLVSQYAHEVPTTQGTVLLQVKAPPYSPIPKTRFVLQGGKRVLRPNIEAMKDTPGVKAKYCEVIMAFVNLASTYNGFLWASSHLDTAKQPFSIFYLERIKKAPVISDEPLPEMENSMPIGGRIVQKEIEKPAETVHLVKQGGEGEPKQEGEDTKATSEDVEGQKAPEGDGKEDKNAEAAEKAQEGEKKEEGEKADEAKEETNKEEAKQEEHIEEGLYVRFLGPDSSVGYRLLASCGIVPLPLEKAKELISEDKRVEDIEAIKTVVTKAGGGKWEQGGCSFSNSLQIVQRGCQGKETCQFKAYTELFLVEGITDPCPSLKNPFLAVDYGCVPVSRPAPLFDTKAVAFRTGVTPHYLLLAEHTTSCPPTSKIEVSPTEAAEVYSLNDARSVCNLHQQCSHFIWDFKNRQATFCSGDRWKTAEKSSGFTIGIKPSEFSIPGYAVYLNYVGICTEPNILDKRKTTIPMQDGPALCTARRKCEFWTASTSAGLVSLPGYTHQLWLCSGTPTMIPRDGFVFAAKAQDLEGIRPDALLGELAQPSEIDVFQFSQGYPTPSEADRAKAVRRPEDSRLAGQIY</sequence>
<dbReference type="Gene3D" id="2.60.120.740">
    <property type="match status" value="1"/>
</dbReference>
<keyword evidence="3" id="KW-1185">Reference proteome</keyword>
<dbReference type="InterPro" id="IPR043159">
    <property type="entry name" value="Lectin_gal-bd_sf"/>
</dbReference>
<dbReference type="Proteomes" id="UP000224006">
    <property type="component" value="Chromosome I"/>
</dbReference>
<feature type="compositionally biased region" description="Basic and acidic residues" evidence="1">
    <location>
        <begin position="641"/>
        <end position="655"/>
    </location>
</feature>
<proteinExistence type="predicted"/>
<name>A0A2A9MPH1_BESBE</name>
<feature type="region of interest" description="Disordered" evidence="1">
    <location>
        <begin position="225"/>
        <end position="297"/>
    </location>
</feature>
<dbReference type="VEuPathDB" id="ToxoDB:BESB_009230"/>
<feature type="region of interest" description="Disordered" evidence="1">
    <location>
        <begin position="636"/>
        <end position="661"/>
    </location>
</feature>
<dbReference type="KEGG" id="bbes:BESB_009230"/>
<feature type="compositionally biased region" description="Polar residues" evidence="1">
    <location>
        <begin position="36"/>
        <end position="51"/>
    </location>
</feature>
<organism evidence="2 3">
    <name type="scientific">Besnoitia besnoiti</name>
    <name type="common">Apicomplexan protozoan</name>
    <dbReference type="NCBI Taxonomy" id="94643"/>
    <lineage>
        <taxon>Eukaryota</taxon>
        <taxon>Sar</taxon>
        <taxon>Alveolata</taxon>
        <taxon>Apicomplexa</taxon>
        <taxon>Conoidasida</taxon>
        <taxon>Coccidia</taxon>
        <taxon>Eucoccidiorida</taxon>
        <taxon>Eimeriorina</taxon>
        <taxon>Sarcocystidae</taxon>
        <taxon>Besnoitia</taxon>
    </lineage>
</organism>
<evidence type="ECO:0000313" key="3">
    <source>
        <dbReference type="Proteomes" id="UP000224006"/>
    </source>
</evidence>
<feature type="compositionally biased region" description="Low complexity" evidence="1">
    <location>
        <begin position="25"/>
        <end position="34"/>
    </location>
</feature>
<feature type="compositionally biased region" description="Basic and acidic residues" evidence="1">
    <location>
        <begin position="229"/>
        <end position="297"/>
    </location>
</feature>
<feature type="region of interest" description="Disordered" evidence="1">
    <location>
        <begin position="1"/>
        <end position="68"/>
    </location>
</feature>
<accession>A0A2A9MPH1</accession>
<dbReference type="AlphaFoldDB" id="A0A2A9MPH1"/>
<evidence type="ECO:0000313" key="2">
    <source>
        <dbReference type="EMBL" id="PFH38581.1"/>
    </source>
</evidence>
<evidence type="ECO:0008006" key="4">
    <source>
        <dbReference type="Google" id="ProtNLM"/>
    </source>
</evidence>
<reference evidence="2 3" key="1">
    <citation type="submission" date="2017-09" db="EMBL/GenBank/DDBJ databases">
        <title>Genome sequencing of Besnoitia besnoiti strain Bb-Ger1.</title>
        <authorList>
            <person name="Schares G."/>
            <person name="Venepally P."/>
            <person name="Lorenzi H.A."/>
        </authorList>
    </citation>
    <scope>NUCLEOTIDE SEQUENCE [LARGE SCALE GENOMIC DNA]</scope>
    <source>
        <strain evidence="2 3">Bb-Ger1</strain>
    </source>
</reference>
<dbReference type="RefSeq" id="XP_029222590.1">
    <property type="nucleotide sequence ID" value="XM_029359677.1"/>
</dbReference>